<feature type="non-terminal residue" evidence="2">
    <location>
        <position position="1"/>
    </location>
</feature>
<evidence type="ECO:0000256" key="1">
    <source>
        <dbReference type="SAM" id="MobiDB-lite"/>
    </source>
</evidence>
<reference evidence="2" key="1">
    <citation type="submission" date="2020-02" db="EMBL/GenBank/DDBJ databases">
        <authorList>
            <person name="Meier V. D."/>
        </authorList>
    </citation>
    <scope>NUCLEOTIDE SEQUENCE</scope>
    <source>
        <strain evidence="2">AVDCRST_MAG11</strain>
    </source>
</reference>
<dbReference type="AlphaFoldDB" id="A0A6J4LT84"/>
<feature type="compositionally biased region" description="Low complexity" evidence="1">
    <location>
        <begin position="10"/>
        <end position="25"/>
    </location>
</feature>
<sequence length="328" mass="35419">DRPLLRPHRLPLLPRAVPTEPAARARAGRGGGRLHRRPLVRPPPAVERAPGRERLRLELARGGARGHTALVRRGQRPRAALPPGDHRAGRRHAGRDVPGPLLDRRRQRPAGERGDHRRAVADQVRPQRAPPRVRSDHARALGRRDGHAPGPRRRRGGPALVAARAPPTPRRRGGHGADGRVGGGVGRRAHHRAPAAARAAGGGGRVAARRGRGEADVPQGAALLRRHRRRGAPGRARPVAHQRLPERRAHGAAHRGAVRRRGDVRPAGGARPLRAHLRRPGAPRGVAARRPGAGLLAPVPAQRQPRPGAVRRRLRRARPPLARRPAAL</sequence>
<feature type="non-terminal residue" evidence="2">
    <location>
        <position position="328"/>
    </location>
</feature>
<feature type="compositionally biased region" description="Basic and acidic residues" evidence="1">
    <location>
        <begin position="133"/>
        <end position="147"/>
    </location>
</feature>
<dbReference type="EMBL" id="CADCTU010000645">
    <property type="protein sequence ID" value="CAA9340200.1"/>
    <property type="molecule type" value="Genomic_DNA"/>
</dbReference>
<accession>A0A6J4LT84</accession>
<feature type="compositionally biased region" description="Low complexity" evidence="1">
    <location>
        <begin position="282"/>
        <end position="308"/>
    </location>
</feature>
<gene>
    <name evidence="2" type="ORF">AVDCRST_MAG11-2931</name>
</gene>
<protein>
    <submittedName>
        <fullName evidence="2">Similar to F420-dependent glucose-6-phosphate dehydrogenase, Mext_1273 family</fullName>
    </submittedName>
</protein>
<organism evidence="2">
    <name type="scientific">uncultured Gemmatimonadaceae bacterium</name>
    <dbReference type="NCBI Taxonomy" id="246130"/>
    <lineage>
        <taxon>Bacteria</taxon>
        <taxon>Pseudomonadati</taxon>
        <taxon>Gemmatimonadota</taxon>
        <taxon>Gemmatimonadia</taxon>
        <taxon>Gemmatimonadales</taxon>
        <taxon>Gemmatimonadaceae</taxon>
        <taxon>environmental samples</taxon>
    </lineage>
</organism>
<feature type="compositionally biased region" description="Basic residues" evidence="1">
    <location>
        <begin position="250"/>
        <end position="259"/>
    </location>
</feature>
<feature type="compositionally biased region" description="Basic and acidic residues" evidence="1">
    <location>
        <begin position="109"/>
        <end position="120"/>
    </location>
</feature>
<proteinExistence type="predicted"/>
<name>A0A6J4LT84_9BACT</name>
<feature type="compositionally biased region" description="Low complexity" evidence="1">
    <location>
        <begin position="123"/>
        <end position="132"/>
    </location>
</feature>
<feature type="region of interest" description="Disordered" evidence="1">
    <location>
        <begin position="1"/>
        <end position="328"/>
    </location>
</feature>
<feature type="compositionally biased region" description="Low complexity" evidence="1">
    <location>
        <begin position="319"/>
        <end position="328"/>
    </location>
</feature>
<feature type="compositionally biased region" description="Basic and acidic residues" evidence="1">
    <location>
        <begin position="49"/>
        <end position="59"/>
    </location>
</feature>
<evidence type="ECO:0000313" key="2">
    <source>
        <dbReference type="EMBL" id="CAA9340200.1"/>
    </source>
</evidence>
<feature type="compositionally biased region" description="Basic residues" evidence="1">
    <location>
        <begin position="309"/>
        <end position="318"/>
    </location>
</feature>